<comment type="caution">
    <text evidence="2">The sequence shown here is derived from an EMBL/GenBank/DDBJ whole genome shotgun (WGS) entry which is preliminary data.</text>
</comment>
<keyword evidence="3" id="KW-1185">Reference proteome</keyword>
<dbReference type="Proteomes" id="UP001596915">
    <property type="component" value="Unassembled WGS sequence"/>
</dbReference>
<dbReference type="InterPro" id="IPR011518">
    <property type="entry name" value="Transposase_36"/>
</dbReference>
<feature type="region of interest" description="Disordered" evidence="1">
    <location>
        <begin position="1"/>
        <end position="85"/>
    </location>
</feature>
<gene>
    <name evidence="2" type="ORF">ACFQ2K_10815</name>
</gene>
<accession>A0ABW2WSB1</accession>
<evidence type="ECO:0000313" key="2">
    <source>
        <dbReference type="EMBL" id="MFD0623221.1"/>
    </source>
</evidence>
<protein>
    <submittedName>
        <fullName evidence="2">Uncharacterized protein</fullName>
    </submittedName>
</protein>
<dbReference type="EMBL" id="JBHTGL010000008">
    <property type="protein sequence ID" value="MFD0623221.1"/>
    <property type="molecule type" value="Genomic_DNA"/>
</dbReference>
<evidence type="ECO:0000313" key="3">
    <source>
        <dbReference type="Proteomes" id="UP001596915"/>
    </source>
</evidence>
<dbReference type="Pfam" id="PF07592">
    <property type="entry name" value="DDE_Tnp_ISAZ013"/>
    <property type="match status" value="1"/>
</dbReference>
<proteinExistence type="predicted"/>
<name>A0ABW2WSB1_9ACTN</name>
<sequence length="332" mass="36509">MHGHAHEDQRVLGGAGGEGSPEARQRRQAPAGGGPASEAPGLEVLLEALLPDQHPRPAADTTGHSQSHHAAPRDSSVVKQRHWPGTSKWNKVEHRLFSQITHSLRGQPLTSYEVLLRTISATRTSTGLSVSAVLDENDYPTGRKLTRAERKAVEQRVKRDEFHGEWNYTIAPHDPVQDPPTSPEQKLAAPIPPEATFLLTHPALTGMSRDQFDQLVDQVEPCRQILTDAERRDDGSDGRGRKPGFGILDHRHRVLAAILNCRNTVTLTLAGQLIGRERNVLSYHAHRTRPLLAFGGTGLAAILTRQTHPPRTLEALKSVIERHDNMIETGSS</sequence>
<reference evidence="3" key="1">
    <citation type="journal article" date="2019" name="Int. J. Syst. Evol. Microbiol.">
        <title>The Global Catalogue of Microorganisms (GCM) 10K type strain sequencing project: providing services to taxonomists for standard genome sequencing and annotation.</title>
        <authorList>
            <consortium name="The Broad Institute Genomics Platform"/>
            <consortium name="The Broad Institute Genome Sequencing Center for Infectious Disease"/>
            <person name="Wu L."/>
            <person name="Ma J."/>
        </authorList>
    </citation>
    <scope>NUCLEOTIDE SEQUENCE [LARGE SCALE GENOMIC DNA]</scope>
    <source>
        <strain evidence="3">JCM 12607</strain>
    </source>
</reference>
<organism evidence="2 3">
    <name type="scientific">Streptomyces sanglieri</name>
    <dbReference type="NCBI Taxonomy" id="193460"/>
    <lineage>
        <taxon>Bacteria</taxon>
        <taxon>Bacillati</taxon>
        <taxon>Actinomycetota</taxon>
        <taxon>Actinomycetes</taxon>
        <taxon>Kitasatosporales</taxon>
        <taxon>Streptomycetaceae</taxon>
        <taxon>Streptomyces</taxon>
    </lineage>
</organism>
<evidence type="ECO:0000256" key="1">
    <source>
        <dbReference type="SAM" id="MobiDB-lite"/>
    </source>
</evidence>
<feature type="compositionally biased region" description="Basic and acidic residues" evidence="1">
    <location>
        <begin position="1"/>
        <end position="10"/>
    </location>
</feature>